<evidence type="ECO:0000313" key="5">
    <source>
        <dbReference type="EMBL" id="ABK98513.1"/>
    </source>
</evidence>
<dbReference type="InterPro" id="IPR043128">
    <property type="entry name" value="Rev_trsase/Diguanyl_cyclase"/>
</dbReference>
<dbReference type="OrthoDB" id="5512413at2"/>
<feature type="transmembrane region" description="Helical" evidence="3">
    <location>
        <begin position="21"/>
        <end position="40"/>
    </location>
</feature>
<comment type="catalytic activity">
    <reaction evidence="2">
        <text>2 GTP = 3',3'-c-di-GMP + 2 diphosphate</text>
        <dbReference type="Rhea" id="RHEA:24898"/>
        <dbReference type="ChEBI" id="CHEBI:33019"/>
        <dbReference type="ChEBI" id="CHEBI:37565"/>
        <dbReference type="ChEBI" id="CHEBI:58805"/>
        <dbReference type="EC" id="2.7.7.65"/>
    </reaction>
</comment>
<dbReference type="Gene3D" id="1.20.120.620">
    <property type="entry name" value="Backbone structure of the membrane domain of e. Coli histidine kinase receptor kdpd"/>
    <property type="match status" value="1"/>
</dbReference>
<feature type="transmembrane region" description="Helical" evidence="3">
    <location>
        <begin position="46"/>
        <end position="73"/>
    </location>
</feature>
<dbReference type="GO" id="GO:0052621">
    <property type="term" value="F:diguanylate cyclase activity"/>
    <property type="evidence" value="ECO:0007669"/>
    <property type="project" value="UniProtKB-EC"/>
</dbReference>
<evidence type="ECO:0000256" key="2">
    <source>
        <dbReference type="ARBA" id="ARBA00034247"/>
    </source>
</evidence>
<dbReference type="KEGG" id="ppd:Ppro_0884"/>
<protein>
    <recommendedName>
        <fullName evidence="1">diguanylate cyclase</fullName>
        <ecNumber evidence="1">2.7.7.65</ecNumber>
    </recommendedName>
</protein>
<keyword evidence="3" id="KW-0472">Membrane</keyword>
<keyword evidence="6" id="KW-1185">Reference proteome</keyword>
<keyword evidence="3" id="KW-1133">Transmembrane helix</keyword>
<dbReference type="FunFam" id="3.30.70.270:FF:000001">
    <property type="entry name" value="Diguanylate cyclase domain protein"/>
    <property type="match status" value="1"/>
</dbReference>
<keyword evidence="3" id="KW-0812">Transmembrane</keyword>
<evidence type="ECO:0000256" key="1">
    <source>
        <dbReference type="ARBA" id="ARBA00012528"/>
    </source>
</evidence>
<feature type="transmembrane region" description="Helical" evidence="3">
    <location>
        <begin position="94"/>
        <end position="113"/>
    </location>
</feature>
<dbReference type="EMBL" id="CP000482">
    <property type="protein sequence ID" value="ABK98513.1"/>
    <property type="molecule type" value="Genomic_DNA"/>
</dbReference>
<dbReference type="HOGENOM" id="CLU_000445_11_1_7"/>
<name>A1AME3_PELPD</name>
<gene>
    <name evidence="5" type="ordered locus">Ppro_0884</name>
</gene>
<dbReference type="SUPFAM" id="SSF55073">
    <property type="entry name" value="Nucleotide cyclase"/>
    <property type="match status" value="1"/>
</dbReference>
<proteinExistence type="predicted"/>
<dbReference type="STRING" id="338966.Ppro_0884"/>
<reference evidence="5 6" key="1">
    <citation type="submission" date="2006-10" db="EMBL/GenBank/DDBJ databases">
        <title>Complete sequence of chromosome of Pelobacter propionicus DSM 2379.</title>
        <authorList>
            <consortium name="US DOE Joint Genome Institute"/>
            <person name="Copeland A."/>
            <person name="Lucas S."/>
            <person name="Lapidus A."/>
            <person name="Barry K."/>
            <person name="Detter J.C."/>
            <person name="Glavina del Rio T."/>
            <person name="Hammon N."/>
            <person name="Israni S."/>
            <person name="Dalin E."/>
            <person name="Tice H."/>
            <person name="Pitluck S."/>
            <person name="Saunders E."/>
            <person name="Brettin T."/>
            <person name="Bruce D."/>
            <person name="Han C."/>
            <person name="Tapia R."/>
            <person name="Schmutz J."/>
            <person name="Larimer F."/>
            <person name="Land M."/>
            <person name="Hauser L."/>
            <person name="Kyrpides N."/>
            <person name="Kim E."/>
            <person name="Lovley D."/>
            <person name="Richardson P."/>
        </authorList>
    </citation>
    <scope>NUCLEOTIDE SEQUENCE [LARGE SCALE GENOMIC DNA]</scope>
    <source>
        <strain evidence="6">DSM 2379 / NBRC 103807 / OttBd1</strain>
    </source>
</reference>
<dbReference type="PANTHER" id="PTHR45138">
    <property type="entry name" value="REGULATORY COMPONENTS OF SENSORY TRANSDUCTION SYSTEM"/>
    <property type="match status" value="1"/>
</dbReference>
<dbReference type="InterPro" id="IPR050469">
    <property type="entry name" value="Diguanylate_Cyclase"/>
</dbReference>
<evidence type="ECO:0000259" key="4">
    <source>
        <dbReference type="PROSITE" id="PS50887"/>
    </source>
</evidence>
<dbReference type="Pfam" id="PF00990">
    <property type="entry name" value="GGDEF"/>
    <property type="match status" value="1"/>
</dbReference>
<organism evidence="5 6">
    <name type="scientific">Pelobacter propionicus (strain DSM 2379 / NBRC 103807 / OttBd1)</name>
    <dbReference type="NCBI Taxonomy" id="338966"/>
    <lineage>
        <taxon>Bacteria</taxon>
        <taxon>Pseudomonadati</taxon>
        <taxon>Thermodesulfobacteriota</taxon>
        <taxon>Desulfuromonadia</taxon>
        <taxon>Desulfuromonadales</taxon>
        <taxon>Desulfuromonadaceae</taxon>
        <taxon>Pelobacter</taxon>
    </lineage>
</organism>
<dbReference type="RefSeq" id="WP_011734823.1">
    <property type="nucleotide sequence ID" value="NC_008609.1"/>
</dbReference>
<evidence type="ECO:0000256" key="3">
    <source>
        <dbReference type="SAM" id="Phobius"/>
    </source>
</evidence>
<dbReference type="PROSITE" id="PS50887">
    <property type="entry name" value="GGDEF"/>
    <property type="match status" value="1"/>
</dbReference>
<dbReference type="InterPro" id="IPR029787">
    <property type="entry name" value="Nucleotide_cyclase"/>
</dbReference>
<dbReference type="PANTHER" id="PTHR45138:SF9">
    <property type="entry name" value="DIGUANYLATE CYCLASE DGCM-RELATED"/>
    <property type="match status" value="1"/>
</dbReference>
<dbReference type="Gene3D" id="3.30.70.270">
    <property type="match status" value="1"/>
</dbReference>
<evidence type="ECO:0000313" key="6">
    <source>
        <dbReference type="Proteomes" id="UP000006732"/>
    </source>
</evidence>
<dbReference type="SMART" id="SM00267">
    <property type="entry name" value="GGDEF"/>
    <property type="match status" value="1"/>
</dbReference>
<dbReference type="NCBIfam" id="TIGR00254">
    <property type="entry name" value="GGDEF"/>
    <property type="match status" value="1"/>
</dbReference>
<accession>A1AME3</accession>
<sequence length="285" mass="31791">MFERIHLKFVAIASRHSKRTVAIIIGLILSLLCLLDHITGDYSLTIFYLIPVSLGAWFVGKPAGIFFCILTLGARFAADYGSTSATRNSSLHHWNLFIEFSFLIVMSLLSSALKTRLDNEKALARIDPLTGAINRRSFFDLAEQEIYRARRYGHCLTIAYIDLDNFKEVNDRQGHSTGDKLLIADVDTISATIRSSDILARFGGDEFVILLPETAGEPAQTTLHKVQSKLRQCMTTGNWPVTFSIGAMSYTRPPESVEEAVRSADALMYEVKRSGKNRLLHITTG</sequence>
<dbReference type="AlphaFoldDB" id="A1AME3"/>
<dbReference type="InterPro" id="IPR038318">
    <property type="entry name" value="KdpD_sf"/>
</dbReference>
<dbReference type="Proteomes" id="UP000006732">
    <property type="component" value="Chromosome"/>
</dbReference>
<feature type="domain" description="GGDEF" evidence="4">
    <location>
        <begin position="154"/>
        <end position="284"/>
    </location>
</feature>
<dbReference type="CDD" id="cd01949">
    <property type="entry name" value="GGDEF"/>
    <property type="match status" value="1"/>
</dbReference>
<dbReference type="InterPro" id="IPR000160">
    <property type="entry name" value="GGDEF_dom"/>
</dbReference>
<dbReference type="eggNOG" id="COG3706">
    <property type="taxonomic scope" value="Bacteria"/>
</dbReference>
<dbReference type="EC" id="2.7.7.65" evidence="1"/>